<keyword evidence="4" id="KW-0997">Cell inner membrane</keyword>
<feature type="transmembrane region" description="Helical" evidence="8">
    <location>
        <begin position="161"/>
        <end position="185"/>
    </location>
</feature>
<evidence type="ECO:0000256" key="7">
    <source>
        <dbReference type="ARBA" id="ARBA00023136"/>
    </source>
</evidence>
<organism evidence="9 10">
    <name type="scientific">Acidisphaera rubrifaciens HS-AP3</name>
    <dbReference type="NCBI Taxonomy" id="1231350"/>
    <lineage>
        <taxon>Bacteria</taxon>
        <taxon>Pseudomonadati</taxon>
        <taxon>Pseudomonadota</taxon>
        <taxon>Alphaproteobacteria</taxon>
        <taxon>Acetobacterales</taxon>
        <taxon>Acetobacteraceae</taxon>
        <taxon>Acidisphaera</taxon>
    </lineage>
</organism>
<dbReference type="InterPro" id="IPR002771">
    <property type="entry name" value="Multi_antbiot-R_MarC"/>
</dbReference>
<dbReference type="AlphaFoldDB" id="A0A0D6P4T9"/>
<evidence type="ECO:0000313" key="10">
    <source>
        <dbReference type="Proteomes" id="UP000032680"/>
    </source>
</evidence>
<evidence type="ECO:0000256" key="1">
    <source>
        <dbReference type="ARBA" id="ARBA00004429"/>
    </source>
</evidence>
<feature type="transmembrane region" description="Helical" evidence="8">
    <location>
        <begin position="205"/>
        <end position="224"/>
    </location>
</feature>
<keyword evidence="7 8" id="KW-0472">Membrane</keyword>
<evidence type="ECO:0000256" key="3">
    <source>
        <dbReference type="ARBA" id="ARBA00022475"/>
    </source>
</evidence>
<comment type="similarity">
    <text evidence="2 8">Belongs to the UPF0056 (MarC) family.</text>
</comment>
<name>A0A0D6P4T9_9PROT</name>
<keyword evidence="6 8" id="KW-1133">Transmembrane helix</keyword>
<evidence type="ECO:0000256" key="2">
    <source>
        <dbReference type="ARBA" id="ARBA00009784"/>
    </source>
</evidence>
<evidence type="ECO:0000256" key="5">
    <source>
        <dbReference type="ARBA" id="ARBA00022692"/>
    </source>
</evidence>
<keyword evidence="10" id="KW-1185">Reference proteome</keyword>
<keyword evidence="5 8" id="KW-0812">Transmembrane</keyword>
<dbReference type="PANTHER" id="PTHR33508">
    <property type="entry name" value="UPF0056 MEMBRANE PROTEIN YHCE"/>
    <property type="match status" value="1"/>
</dbReference>
<evidence type="ECO:0000313" key="9">
    <source>
        <dbReference type="EMBL" id="GAN75909.1"/>
    </source>
</evidence>
<protein>
    <recommendedName>
        <fullName evidence="8">UPF0056 membrane protein</fullName>
    </recommendedName>
</protein>
<dbReference type="PANTHER" id="PTHR33508:SF2">
    <property type="entry name" value="UPF0056 INNER MEMBRANE PROTEIN MARC"/>
    <property type="match status" value="1"/>
</dbReference>
<dbReference type="NCBIfam" id="TIGR00427">
    <property type="entry name" value="NAAT family transporter"/>
    <property type="match status" value="1"/>
</dbReference>
<comment type="caution">
    <text evidence="8">Lacks conserved residue(s) required for the propagation of feature annotation.</text>
</comment>
<feature type="transmembrane region" description="Helical" evidence="8">
    <location>
        <begin position="128"/>
        <end position="149"/>
    </location>
</feature>
<evidence type="ECO:0000256" key="6">
    <source>
        <dbReference type="ARBA" id="ARBA00022989"/>
    </source>
</evidence>
<dbReference type="GO" id="GO:0005886">
    <property type="term" value="C:plasma membrane"/>
    <property type="evidence" value="ECO:0007669"/>
    <property type="project" value="UniProtKB-SubCell"/>
</dbReference>
<dbReference type="EMBL" id="BANB01000021">
    <property type="protein sequence ID" value="GAN75909.1"/>
    <property type="molecule type" value="Genomic_DNA"/>
</dbReference>
<dbReference type="RefSeq" id="WP_241771053.1">
    <property type="nucleotide sequence ID" value="NZ_BANB01000021.1"/>
</dbReference>
<feature type="transmembrane region" description="Helical" evidence="8">
    <location>
        <begin position="62"/>
        <end position="88"/>
    </location>
</feature>
<evidence type="ECO:0000256" key="8">
    <source>
        <dbReference type="RuleBase" id="RU362048"/>
    </source>
</evidence>
<proteinExistence type="inferred from homology"/>
<gene>
    <name evidence="9" type="ORF">Asru_0021_07</name>
</gene>
<feature type="transmembrane region" description="Helical" evidence="8">
    <location>
        <begin position="20"/>
        <end position="41"/>
    </location>
</feature>
<accession>A0A0D6P4T9</accession>
<comment type="subcellular location">
    <subcellularLocation>
        <location evidence="1">Cell inner membrane</location>
        <topology evidence="1">Multi-pass membrane protein</topology>
    </subcellularLocation>
    <subcellularLocation>
        <location evidence="8">Cell membrane</location>
        <topology evidence="8">Multi-pass membrane protein</topology>
    </subcellularLocation>
</comment>
<reference evidence="9 10" key="1">
    <citation type="submission" date="2012-11" db="EMBL/GenBank/DDBJ databases">
        <title>Whole genome sequence of Acidisphaera rubrifaciens HS-AP3.</title>
        <authorList>
            <person name="Azuma Y."/>
            <person name="Higashiura N."/>
            <person name="Hirakawa H."/>
            <person name="Matsushita K."/>
        </authorList>
    </citation>
    <scope>NUCLEOTIDE SEQUENCE [LARGE SCALE GENOMIC DNA]</scope>
    <source>
        <strain evidence="9 10">HS-AP3</strain>
    </source>
</reference>
<dbReference type="Pfam" id="PF01914">
    <property type="entry name" value="MarC"/>
    <property type="match status" value="1"/>
</dbReference>
<sequence length="236" mass="24581">MAADIAALLATGPGIAVQAFLLAFPGLFSIVNPLSGAFIFNEVCGAWPQAERHRLARVVARYAFVVMIVALWAGSYVLAFFGISLAALRCAGGLVLALSAWDRLNQPEAREARKQEQAAGAGQQEDVALFPLTIPFTTGPGTIAVAIALGSQHPPLHDGLVAFYAGMTLAAAVMAVVIWACYGAADRVAGWLGPSGSRTVTRLGAFILLCIGVQILITGVTDVLQPLLQGARLSTP</sequence>
<keyword evidence="3" id="KW-1003">Cell membrane</keyword>
<evidence type="ECO:0000256" key="4">
    <source>
        <dbReference type="ARBA" id="ARBA00022519"/>
    </source>
</evidence>
<comment type="caution">
    <text evidence="9">The sequence shown here is derived from an EMBL/GenBank/DDBJ whole genome shotgun (WGS) entry which is preliminary data.</text>
</comment>
<dbReference type="Proteomes" id="UP000032680">
    <property type="component" value="Unassembled WGS sequence"/>
</dbReference>